<dbReference type="Proteomes" id="UP001162541">
    <property type="component" value="Chromosome 3"/>
</dbReference>
<evidence type="ECO:0000259" key="1">
    <source>
        <dbReference type="Pfam" id="PF13369"/>
    </source>
</evidence>
<dbReference type="Pfam" id="PF13369">
    <property type="entry name" value="Transglut_core2"/>
    <property type="match status" value="1"/>
</dbReference>
<reference evidence="3 4" key="1">
    <citation type="submission" date="2016-03" db="EMBL/GenBank/DDBJ databases">
        <title>Mechanisms controlling the formation of the plant cell surface in tip-growing cells are functionally conserved among land plants.</title>
        <authorList>
            <person name="Honkanen S."/>
            <person name="Jones V.A."/>
            <person name="Morieri G."/>
            <person name="Champion C."/>
            <person name="Hetherington A.J."/>
            <person name="Kelly S."/>
            <person name="Saint-Marcoux D."/>
            <person name="Proust H."/>
            <person name="Prescott H."/>
            <person name="Dolan L."/>
        </authorList>
    </citation>
    <scope>NUCLEOTIDE SEQUENCE [LARGE SCALE GENOMIC DNA]</scope>
    <source>
        <strain evidence="4">cv. Tak-1 and cv. Tak-2</strain>
        <tissue evidence="3">Whole gametophyte</tissue>
    </source>
</reference>
<proteinExistence type="predicted"/>
<feature type="domain" description="Protein SirB1 N-terminal" evidence="1">
    <location>
        <begin position="186"/>
        <end position="270"/>
    </location>
</feature>
<reference evidence="2" key="2">
    <citation type="journal article" date="2019" name="Curr. Biol.">
        <title>Chromatin organization in early land plants reveals an ancestral association between H3K27me3, transposons, and constitutive heterochromatin.</title>
        <authorList>
            <person name="Montgomery S.A."/>
            <person name="Tanizawa Y."/>
            <person name="Galik B."/>
            <person name="Wang N."/>
            <person name="Ito T."/>
            <person name="Mochizuki T."/>
            <person name="Akimcheva S."/>
            <person name="Bowman J."/>
            <person name="Cognat V."/>
            <person name="Drouard L."/>
            <person name="Ekker H."/>
            <person name="Houng S."/>
            <person name="Kohchi T."/>
            <person name="Lin S."/>
            <person name="Liu L.D."/>
            <person name="Nakamura Y."/>
            <person name="Valeeva L.R."/>
            <person name="Shakirov E.V."/>
            <person name="Shippen D.E."/>
            <person name="Wei W."/>
            <person name="Yagura M."/>
            <person name="Yamaoka S."/>
            <person name="Yamato K.T."/>
            <person name="Liu C."/>
            <person name="Berger F."/>
        </authorList>
    </citation>
    <scope>NUCLEOTIDE SEQUENCE [LARGE SCALE GENOMIC DNA]</scope>
    <source>
        <strain evidence="2">Tak-1</strain>
    </source>
</reference>
<dbReference type="InterPro" id="IPR032698">
    <property type="entry name" value="SirB1_N"/>
</dbReference>
<protein>
    <recommendedName>
        <fullName evidence="1">Protein SirB1 N-terminal domain-containing protein</fullName>
    </recommendedName>
</protein>
<dbReference type="AlphaFoldDB" id="A0A176VN11"/>
<dbReference type="EMBL" id="LVLJ01003523">
    <property type="protein sequence ID" value="OAE21176.1"/>
    <property type="molecule type" value="Genomic_DNA"/>
</dbReference>
<gene>
    <name evidence="3" type="ORF">AXG93_4012s1060</name>
    <name evidence="2" type="ORF">Mp_3g01470</name>
</gene>
<dbReference type="PANTHER" id="PTHR31350">
    <property type="entry name" value="SI:DKEY-261L7.2"/>
    <property type="match status" value="1"/>
</dbReference>
<reference evidence="5" key="3">
    <citation type="journal article" date="2020" name="Curr. Biol.">
        <title>Chromatin organization in early land plants reveals an ancestral association between H3K27me3, transposons, and constitutive heterochromatin.</title>
        <authorList>
            <person name="Montgomery S.A."/>
            <person name="Tanizawa Y."/>
            <person name="Galik B."/>
            <person name="Wang N."/>
            <person name="Ito T."/>
            <person name="Mochizuki T."/>
            <person name="Akimcheva S."/>
            <person name="Bowman J.L."/>
            <person name="Cognat V."/>
            <person name="Marechal-Drouard L."/>
            <person name="Ekker H."/>
            <person name="Hong S.F."/>
            <person name="Kohchi T."/>
            <person name="Lin S.S."/>
            <person name="Liu L.D."/>
            <person name="Nakamura Y."/>
            <person name="Valeeva L.R."/>
            <person name="Shakirov E.V."/>
            <person name="Shippen D.E."/>
            <person name="Wei W.L."/>
            <person name="Yagura M."/>
            <person name="Yamaoka S."/>
            <person name="Yamato K.T."/>
            <person name="Liu C."/>
            <person name="Berger F."/>
        </authorList>
    </citation>
    <scope>NUCLEOTIDE SEQUENCE [LARGE SCALE GENOMIC DNA]</scope>
    <source>
        <strain evidence="5">Tak-1</strain>
    </source>
</reference>
<accession>A0A176VN11</accession>
<evidence type="ECO:0000313" key="5">
    <source>
        <dbReference type="Proteomes" id="UP001162541"/>
    </source>
</evidence>
<dbReference type="Proteomes" id="UP000077202">
    <property type="component" value="Unassembled WGS sequence"/>
</dbReference>
<organism evidence="3 4">
    <name type="scientific">Marchantia polymorpha subsp. ruderalis</name>
    <dbReference type="NCBI Taxonomy" id="1480154"/>
    <lineage>
        <taxon>Eukaryota</taxon>
        <taxon>Viridiplantae</taxon>
        <taxon>Streptophyta</taxon>
        <taxon>Embryophyta</taxon>
        <taxon>Marchantiophyta</taxon>
        <taxon>Marchantiopsida</taxon>
        <taxon>Marchantiidae</taxon>
        <taxon>Marchantiales</taxon>
        <taxon>Marchantiaceae</taxon>
        <taxon>Marchantia</taxon>
    </lineage>
</organism>
<dbReference type="EMBL" id="AP019868">
    <property type="protein sequence ID" value="BBN04051.1"/>
    <property type="molecule type" value="Genomic_DNA"/>
</dbReference>
<dbReference type="PANTHER" id="PTHR31350:SF29">
    <property type="entry name" value="PROTEIN SIRB1 N-TERMINAL DOMAIN-CONTAINING PROTEIN"/>
    <property type="match status" value="1"/>
</dbReference>
<evidence type="ECO:0000313" key="4">
    <source>
        <dbReference type="Proteomes" id="UP000077202"/>
    </source>
</evidence>
<evidence type="ECO:0000313" key="3">
    <source>
        <dbReference type="EMBL" id="OAE21176.1"/>
    </source>
</evidence>
<evidence type="ECO:0000313" key="2">
    <source>
        <dbReference type="EMBL" id="BBN04051.1"/>
    </source>
</evidence>
<sequence length="517" mass="56924">MAMAAAVGLQIQVLKIGTQLFPEARQERHWRSSSGSASVSFRGRFDDRYGALRPCGCGNVMDLRIQFRFGHRIPDGGAGWYRGLLESRPHSLKSQVSFGKSKVSWLCRGNQQDSGFCLHDLMDQAGIETAFARVARTGFSKEVAKLAGQNEEAGGDGDLARAVLEIAAEDDALVSHSAVPLPVDMYLERLDSMASEFAGHHLPSQDPRNPSAILEALDKYLYIYKGFQRTSTEASRDPRDFYLNGVLTRRLGTPVMLGLIYSEVVKRLKLRGAVEFLVQLQLPKVGTDLWWPQAIVKEAAAGDLEDSALKQQKAGTQAAGMQQNLLTSEVVLSEVLRSLKSLYWPWKPENGVSEESGFLDAATAINRGPVSSGSSVHGPFESLFTAPSRSRGSDVARARAAQYRLQRGIWTSTAFGDLRCALAASERLVILGVDRMERRDYGVLLFHCGLYEQAFQYLNSHLTSEASATAPAHLSSLEAKEIVALKQLLERLTLILTERSWDNPQPPHPIASPPEPW</sequence>
<name>A0A176VN11_MARPO</name>
<keyword evidence="4" id="KW-1185">Reference proteome</keyword>